<feature type="domain" description="FCP1 homology" evidence="16">
    <location>
        <begin position="173"/>
        <end position="317"/>
    </location>
</feature>
<proteinExistence type="inferred from homology"/>
<dbReference type="SMART" id="SM00577">
    <property type="entry name" value="CPDc"/>
    <property type="match status" value="1"/>
</dbReference>
<sequence length="467" mass="52252">MNPLLLARSPALRGVVLRSARRFASTNPPKPKAPSASEANRAQNVKSDAREPITPAPTPSTSSVPSLDFSPVEESQERERTGARSSKDSLSSIERRRRFMSRVSLAFMLFGAGMGTWYLGRDWEDGELKELRIKPEEAPTSRWGRTTARFGGVFNFFTEPIWPELLPPPLPNGMQKPYTLLVSVDDLLVTSTWDRHHGWRTAKRPGVDYFIAYLSQFYEVVIFTTQYHYTANAVIDKLDPYQFFIQYRLFRDATRSVNGTPVKDLTYLNRDLSKVILLDTHPEHASAQPENAVILPKWTGDAKDRGLVAMIPFLESIAIYKPADVRPILEAYHDKDIPIEYAKKEAEAKQKHIEEWTRKGKQAGSLTLSSLFGGSSSPGANSPVPLTYLEQKRLEAQMQYREEQAYINTNKATFDKMIKEEQEAMAQQIPGTFWGAASALMGGVPPPPPPPQGQSAQTPGAETKPTA</sequence>
<dbReference type="InterPro" id="IPR050365">
    <property type="entry name" value="TIM50"/>
</dbReference>
<evidence type="ECO:0000313" key="18">
    <source>
        <dbReference type="Proteomes" id="UP001385951"/>
    </source>
</evidence>
<protein>
    <recommendedName>
        <fullName evidence="3 14">Mitochondrial import inner membrane translocase subunit TIM50</fullName>
    </recommendedName>
</protein>
<keyword evidence="8 14" id="KW-0809">Transit peptide</keyword>
<keyword evidence="18" id="KW-1185">Reference proteome</keyword>
<evidence type="ECO:0000313" key="17">
    <source>
        <dbReference type="EMBL" id="KAK7691967.1"/>
    </source>
</evidence>
<dbReference type="PANTHER" id="PTHR12210">
    <property type="entry name" value="DULLARD PROTEIN PHOSPHATASE"/>
    <property type="match status" value="1"/>
</dbReference>
<reference evidence="17 18" key="1">
    <citation type="submission" date="2022-09" db="EMBL/GenBank/DDBJ databases">
        <authorList>
            <person name="Palmer J.M."/>
        </authorList>
    </citation>
    <scope>NUCLEOTIDE SEQUENCE [LARGE SCALE GENOMIC DNA]</scope>
    <source>
        <strain evidence="17 18">DSM 7382</strain>
    </source>
</reference>
<dbReference type="GO" id="GO:0015031">
    <property type="term" value="P:protein transport"/>
    <property type="evidence" value="ECO:0007669"/>
    <property type="project" value="UniProtKB-KW"/>
</dbReference>
<evidence type="ECO:0000256" key="8">
    <source>
        <dbReference type="ARBA" id="ARBA00022946"/>
    </source>
</evidence>
<dbReference type="EMBL" id="JASBNA010000005">
    <property type="protein sequence ID" value="KAK7691967.1"/>
    <property type="molecule type" value="Genomic_DNA"/>
</dbReference>
<feature type="compositionally biased region" description="Basic and acidic residues" evidence="15">
    <location>
        <begin position="75"/>
        <end position="87"/>
    </location>
</feature>
<evidence type="ECO:0000256" key="7">
    <source>
        <dbReference type="ARBA" id="ARBA00022927"/>
    </source>
</evidence>
<keyword evidence="10 14" id="KW-0811">Translocation</keyword>
<keyword evidence="6" id="KW-0999">Mitochondrion inner membrane</keyword>
<dbReference type="InterPro" id="IPR036412">
    <property type="entry name" value="HAD-like_sf"/>
</dbReference>
<evidence type="ECO:0000256" key="15">
    <source>
        <dbReference type="SAM" id="MobiDB-lite"/>
    </source>
</evidence>
<evidence type="ECO:0000256" key="2">
    <source>
        <dbReference type="ARBA" id="ARBA00006344"/>
    </source>
</evidence>
<dbReference type="Pfam" id="PF03031">
    <property type="entry name" value="NIF"/>
    <property type="match status" value="1"/>
</dbReference>
<comment type="subunit">
    <text evidence="13">Component of the TIM23 complex, at least composed of TIM23, TIM17 and TIM50. Interacts with preproteins in transit.</text>
</comment>
<dbReference type="FunFam" id="3.40.50.1000:FF:000019">
    <property type="entry name" value="Mitochondrial import inner membrane translocase subunit TIM50"/>
    <property type="match status" value="1"/>
</dbReference>
<accession>A0AAW0GJC0</accession>
<dbReference type="AlphaFoldDB" id="A0AAW0GJC0"/>
<dbReference type="SUPFAM" id="SSF56784">
    <property type="entry name" value="HAD-like"/>
    <property type="match status" value="1"/>
</dbReference>
<evidence type="ECO:0000259" key="16">
    <source>
        <dbReference type="PROSITE" id="PS50969"/>
    </source>
</evidence>
<feature type="compositionally biased region" description="Polar residues" evidence="15">
    <location>
        <begin position="453"/>
        <end position="467"/>
    </location>
</feature>
<evidence type="ECO:0000256" key="10">
    <source>
        <dbReference type="ARBA" id="ARBA00023010"/>
    </source>
</evidence>
<keyword evidence="5" id="KW-0812">Transmembrane</keyword>
<feature type="region of interest" description="Disordered" evidence="15">
    <location>
        <begin position="437"/>
        <end position="467"/>
    </location>
</feature>
<evidence type="ECO:0000256" key="6">
    <source>
        <dbReference type="ARBA" id="ARBA00022792"/>
    </source>
</evidence>
<evidence type="ECO:0000256" key="3">
    <source>
        <dbReference type="ARBA" id="ARBA00020799"/>
    </source>
</evidence>
<keyword evidence="12" id="KW-0472">Membrane</keyword>
<comment type="caution">
    <text evidence="17">The sequence shown here is derived from an EMBL/GenBank/DDBJ whole genome shotgun (WGS) entry which is preliminary data.</text>
</comment>
<evidence type="ECO:0000256" key="11">
    <source>
        <dbReference type="ARBA" id="ARBA00023128"/>
    </source>
</evidence>
<evidence type="ECO:0000256" key="14">
    <source>
        <dbReference type="RuleBase" id="RU365079"/>
    </source>
</evidence>
<dbReference type="CDD" id="cd07521">
    <property type="entry name" value="HAD_FCP1-like"/>
    <property type="match status" value="1"/>
</dbReference>
<comment type="function">
    <text evidence="14">Essential component of the TIM23 complex, a complex that mediates the translocation of transit peptide-containing proteins across the mitochondrial inner membrane.</text>
</comment>
<comment type="similarity">
    <text evidence="2 14">Belongs to the TIM50 family.</text>
</comment>
<evidence type="ECO:0000256" key="9">
    <source>
        <dbReference type="ARBA" id="ARBA00022989"/>
    </source>
</evidence>
<dbReference type="PROSITE" id="PS50969">
    <property type="entry name" value="FCP1"/>
    <property type="match status" value="1"/>
</dbReference>
<dbReference type="InterPro" id="IPR004274">
    <property type="entry name" value="FCP1_dom"/>
</dbReference>
<keyword evidence="4 14" id="KW-0813">Transport</keyword>
<evidence type="ECO:0000256" key="12">
    <source>
        <dbReference type="ARBA" id="ARBA00023136"/>
    </source>
</evidence>
<dbReference type="Proteomes" id="UP001385951">
    <property type="component" value="Unassembled WGS sequence"/>
</dbReference>
<keyword evidence="7 14" id="KW-0653">Protein transport</keyword>
<gene>
    <name evidence="17" type="ORF">QCA50_005372</name>
</gene>
<evidence type="ECO:0000256" key="4">
    <source>
        <dbReference type="ARBA" id="ARBA00022448"/>
    </source>
</evidence>
<dbReference type="GO" id="GO:0005744">
    <property type="term" value="C:TIM23 mitochondrial import inner membrane translocase complex"/>
    <property type="evidence" value="ECO:0007669"/>
    <property type="project" value="UniProtKB-UniRule"/>
</dbReference>
<keyword evidence="11 14" id="KW-0496">Mitochondrion</keyword>
<name>A0AAW0GJC0_9APHY</name>
<dbReference type="InterPro" id="IPR023214">
    <property type="entry name" value="HAD_sf"/>
</dbReference>
<organism evidence="17 18">
    <name type="scientific">Cerrena zonata</name>
    <dbReference type="NCBI Taxonomy" id="2478898"/>
    <lineage>
        <taxon>Eukaryota</taxon>
        <taxon>Fungi</taxon>
        <taxon>Dikarya</taxon>
        <taxon>Basidiomycota</taxon>
        <taxon>Agaricomycotina</taxon>
        <taxon>Agaricomycetes</taxon>
        <taxon>Polyporales</taxon>
        <taxon>Cerrenaceae</taxon>
        <taxon>Cerrena</taxon>
    </lineage>
</organism>
<evidence type="ECO:0000256" key="5">
    <source>
        <dbReference type="ARBA" id="ARBA00022692"/>
    </source>
</evidence>
<comment type="subcellular location">
    <subcellularLocation>
        <location evidence="1 14">Mitochondrion inner membrane</location>
        <topology evidence="1 14">Single-pass membrane protein</topology>
    </subcellularLocation>
</comment>
<keyword evidence="9" id="KW-1133">Transmembrane helix</keyword>
<feature type="region of interest" description="Disordered" evidence="15">
    <location>
        <begin position="19"/>
        <end position="91"/>
    </location>
</feature>
<evidence type="ECO:0000256" key="1">
    <source>
        <dbReference type="ARBA" id="ARBA00004434"/>
    </source>
</evidence>
<evidence type="ECO:0000256" key="13">
    <source>
        <dbReference type="ARBA" id="ARBA00065975"/>
    </source>
</evidence>
<dbReference type="Gene3D" id="3.40.50.1000">
    <property type="entry name" value="HAD superfamily/HAD-like"/>
    <property type="match status" value="1"/>
</dbReference>